<dbReference type="SMART" id="SM00849">
    <property type="entry name" value="Lactamase_B"/>
    <property type="match status" value="1"/>
</dbReference>
<evidence type="ECO:0000313" key="2">
    <source>
        <dbReference type="EMBL" id="HJB80714.1"/>
    </source>
</evidence>
<proteinExistence type="predicted"/>
<gene>
    <name evidence="2" type="ORF">H9712_06995</name>
</gene>
<dbReference type="InterPro" id="IPR011108">
    <property type="entry name" value="RMMBL"/>
</dbReference>
<evidence type="ECO:0000313" key="3">
    <source>
        <dbReference type="Proteomes" id="UP000823921"/>
    </source>
</evidence>
<dbReference type="SUPFAM" id="SSF56281">
    <property type="entry name" value="Metallo-hydrolase/oxidoreductase"/>
    <property type="match status" value="1"/>
</dbReference>
<dbReference type="AlphaFoldDB" id="A0A9D2MND2"/>
<dbReference type="PANTHER" id="PTHR43694">
    <property type="entry name" value="RIBONUCLEASE J"/>
    <property type="match status" value="1"/>
</dbReference>
<name>A0A9D2MND2_9FIRM</name>
<dbReference type="Gene3D" id="3.60.15.10">
    <property type="entry name" value="Ribonuclease Z/Hydroxyacylglutathione hydrolase-like"/>
    <property type="match status" value="1"/>
</dbReference>
<dbReference type="PANTHER" id="PTHR43694:SF1">
    <property type="entry name" value="RIBONUCLEASE J"/>
    <property type="match status" value="1"/>
</dbReference>
<sequence>MPKLTVHRGARQIGGCVTELRTSTTRIVIDMGSPLPGPEGTAPETALSLSGVTTPGEPCDGVFFTHNHGDHIGQIGCILPEVPLFLGETAQDVALTLYHRLARHDVEGCAPILAALERANTFHPGVPLTVGDLRITPLLVDHSAFDAYMFLIEGEGLRILHTGDFRNHGPRGKALYPVLRRYVGQVDWLICEGTTLSRSPHPIMTERALGRRAQTIIQKHRHVFVLCSSTNIDRIAVFTHSTPRSRPVVCDGYQKEILNRVELRNGDKSPFYRFDRVIPYSSRNRKLLNWMADQGFLMFVRANDRFRQRMESYRNDCVVLYSMWSGYLDGPCANPDLAQFLDGFPVIRLHTSGHAEHATLREVCRILQPRRGIIPIHGDQPEVFRSLAPSCRVTCFKDGEMLTL</sequence>
<dbReference type="InterPro" id="IPR036866">
    <property type="entry name" value="RibonucZ/Hydroxyglut_hydro"/>
</dbReference>
<dbReference type="Pfam" id="PF12706">
    <property type="entry name" value="Lactamase_B_2"/>
    <property type="match status" value="1"/>
</dbReference>
<reference evidence="2" key="2">
    <citation type="submission" date="2021-04" db="EMBL/GenBank/DDBJ databases">
        <authorList>
            <person name="Gilroy R."/>
        </authorList>
    </citation>
    <scope>NUCLEOTIDE SEQUENCE</scope>
    <source>
        <strain evidence="2">CHK192-8294</strain>
    </source>
</reference>
<dbReference type="InterPro" id="IPR001279">
    <property type="entry name" value="Metallo-B-lactamas"/>
</dbReference>
<organism evidence="2 3">
    <name type="scientific">Candidatus Flavonifractor intestinigallinarum</name>
    <dbReference type="NCBI Taxonomy" id="2838586"/>
    <lineage>
        <taxon>Bacteria</taxon>
        <taxon>Bacillati</taxon>
        <taxon>Bacillota</taxon>
        <taxon>Clostridia</taxon>
        <taxon>Eubacteriales</taxon>
        <taxon>Oscillospiraceae</taxon>
        <taxon>Flavonifractor</taxon>
    </lineage>
</organism>
<reference evidence="2" key="1">
    <citation type="journal article" date="2021" name="PeerJ">
        <title>Extensive microbial diversity within the chicken gut microbiome revealed by metagenomics and culture.</title>
        <authorList>
            <person name="Gilroy R."/>
            <person name="Ravi A."/>
            <person name="Getino M."/>
            <person name="Pursley I."/>
            <person name="Horton D.L."/>
            <person name="Alikhan N.F."/>
            <person name="Baker D."/>
            <person name="Gharbi K."/>
            <person name="Hall N."/>
            <person name="Watson M."/>
            <person name="Adriaenssens E.M."/>
            <person name="Foster-Nyarko E."/>
            <person name="Jarju S."/>
            <person name="Secka A."/>
            <person name="Antonio M."/>
            <person name="Oren A."/>
            <person name="Chaudhuri R.R."/>
            <person name="La Ragione R."/>
            <person name="Hildebrand F."/>
            <person name="Pallen M.J."/>
        </authorList>
    </citation>
    <scope>NUCLEOTIDE SEQUENCE</scope>
    <source>
        <strain evidence="2">CHK192-8294</strain>
    </source>
</reference>
<dbReference type="Proteomes" id="UP000823921">
    <property type="component" value="Unassembled WGS sequence"/>
</dbReference>
<dbReference type="EMBL" id="DWXO01000069">
    <property type="protein sequence ID" value="HJB80714.1"/>
    <property type="molecule type" value="Genomic_DNA"/>
</dbReference>
<feature type="domain" description="Metallo-beta-lactamase" evidence="1">
    <location>
        <begin position="14"/>
        <end position="220"/>
    </location>
</feature>
<comment type="caution">
    <text evidence="2">The sequence shown here is derived from an EMBL/GenBank/DDBJ whole genome shotgun (WGS) entry which is preliminary data.</text>
</comment>
<accession>A0A9D2MND2</accession>
<protein>
    <recommendedName>
        <fullName evidence="1">Metallo-beta-lactamase domain-containing protein</fullName>
    </recommendedName>
</protein>
<evidence type="ECO:0000259" key="1">
    <source>
        <dbReference type="SMART" id="SM00849"/>
    </source>
</evidence>
<dbReference type="Pfam" id="PF07521">
    <property type="entry name" value="RMMBL"/>
    <property type="match status" value="1"/>
</dbReference>